<dbReference type="PANTHER" id="PTHR45527">
    <property type="entry name" value="NONRIBOSOMAL PEPTIDE SYNTHETASE"/>
    <property type="match status" value="1"/>
</dbReference>
<protein>
    <submittedName>
        <fullName evidence="3">AMP-binding protein</fullName>
    </submittedName>
</protein>
<feature type="domain" description="AMP-dependent synthetase/ligase" evidence="2">
    <location>
        <begin position="3"/>
        <end position="119"/>
    </location>
</feature>
<evidence type="ECO:0000313" key="4">
    <source>
        <dbReference type="Proteomes" id="UP000826616"/>
    </source>
</evidence>
<dbReference type="SUPFAM" id="SSF56801">
    <property type="entry name" value="Acetyl-CoA synthetase-like"/>
    <property type="match status" value="1"/>
</dbReference>
<dbReference type="InterPro" id="IPR000873">
    <property type="entry name" value="AMP-dep_synth/lig_dom"/>
</dbReference>
<sequence>MQLSSYAFDGATFDIFGALLNGAKIIIVPKETMLNVRQLADLIEKQRISVMFITTAFFNVLVDIDISCLKHVRKILFGGEQVSVKHVRKAFQYLGSNKIKHVYGPTESTVFATCYDVNEMQE</sequence>
<name>A0ABX8YE78_ANETH</name>
<reference evidence="3 4" key="1">
    <citation type="submission" date="2021-08" db="EMBL/GenBank/DDBJ databases">
        <title>Complete genome sequence of the strain Aneurinibacillus thermoaerophilus CCM 8960.</title>
        <authorList>
            <person name="Musilova J."/>
            <person name="Kourilova X."/>
            <person name="Pernicova I."/>
            <person name="Bezdicek M."/>
            <person name="Lengerova M."/>
            <person name="Obruca S."/>
            <person name="Sedlar K."/>
        </authorList>
    </citation>
    <scope>NUCLEOTIDE SEQUENCE [LARGE SCALE GENOMIC DNA]</scope>
    <source>
        <strain evidence="3 4">CCM 8960</strain>
    </source>
</reference>
<keyword evidence="1" id="KW-0677">Repeat</keyword>
<evidence type="ECO:0000256" key="1">
    <source>
        <dbReference type="ARBA" id="ARBA00022737"/>
    </source>
</evidence>
<evidence type="ECO:0000313" key="3">
    <source>
        <dbReference type="EMBL" id="QYY44026.1"/>
    </source>
</evidence>
<dbReference type="PANTHER" id="PTHR45527:SF1">
    <property type="entry name" value="FATTY ACID SYNTHASE"/>
    <property type="match status" value="1"/>
</dbReference>
<proteinExistence type="predicted"/>
<organism evidence="3 4">
    <name type="scientific">Aneurinibacillus thermoaerophilus</name>
    <dbReference type="NCBI Taxonomy" id="143495"/>
    <lineage>
        <taxon>Bacteria</taxon>
        <taxon>Bacillati</taxon>
        <taxon>Bacillota</taxon>
        <taxon>Bacilli</taxon>
        <taxon>Bacillales</taxon>
        <taxon>Paenibacillaceae</taxon>
        <taxon>Aneurinibacillus group</taxon>
        <taxon>Aneurinibacillus</taxon>
    </lineage>
</organism>
<accession>A0ABX8YE78</accession>
<gene>
    <name evidence="3" type="ORF">K3F53_07545</name>
</gene>
<keyword evidence="4" id="KW-1185">Reference proteome</keyword>
<dbReference type="Pfam" id="PF00501">
    <property type="entry name" value="AMP-binding"/>
    <property type="match status" value="1"/>
</dbReference>
<evidence type="ECO:0000259" key="2">
    <source>
        <dbReference type="Pfam" id="PF00501"/>
    </source>
</evidence>
<dbReference type="Proteomes" id="UP000826616">
    <property type="component" value="Chromosome"/>
</dbReference>
<dbReference type="Gene3D" id="3.40.50.980">
    <property type="match status" value="1"/>
</dbReference>
<dbReference type="EMBL" id="CP080764">
    <property type="protein sequence ID" value="QYY44026.1"/>
    <property type="molecule type" value="Genomic_DNA"/>
</dbReference>